<dbReference type="EMBL" id="CP001472">
    <property type="protein sequence ID" value="ACO33855.1"/>
    <property type="molecule type" value="Genomic_DNA"/>
</dbReference>
<dbReference type="InParanoid" id="C1F4W6"/>
<organism evidence="1 2">
    <name type="scientific">Acidobacterium capsulatum (strain ATCC 51196 / DSM 11244 / BCRC 80197 / JCM 7670 / NBRC 15755 / NCIMB 13165 / 161)</name>
    <dbReference type="NCBI Taxonomy" id="240015"/>
    <lineage>
        <taxon>Bacteria</taxon>
        <taxon>Pseudomonadati</taxon>
        <taxon>Acidobacteriota</taxon>
        <taxon>Terriglobia</taxon>
        <taxon>Terriglobales</taxon>
        <taxon>Acidobacteriaceae</taxon>
        <taxon>Acidobacterium</taxon>
    </lineage>
</organism>
<dbReference type="HOGENOM" id="CLU_3245755_0_0_0"/>
<evidence type="ECO:0000313" key="1">
    <source>
        <dbReference type="EMBL" id="ACO33855.1"/>
    </source>
</evidence>
<dbReference type="Proteomes" id="UP000002207">
    <property type="component" value="Chromosome"/>
</dbReference>
<keyword evidence="2" id="KW-1185">Reference proteome</keyword>
<accession>C1F4W6</accession>
<evidence type="ECO:0000313" key="2">
    <source>
        <dbReference type="Proteomes" id="UP000002207"/>
    </source>
</evidence>
<sequence>MKLSSGVFYAFFSLAVVRRCCIFYCPFDAWLAARARAGDQLP</sequence>
<reference evidence="1 2" key="1">
    <citation type="journal article" date="2009" name="Appl. Environ. Microbiol.">
        <title>Three genomes from the phylum Acidobacteria provide insight into the lifestyles of these microorganisms in soils.</title>
        <authorList>
            <person name="Ward N.L."/>
            <person name="Challacombe J.F."/>
            <person name="Janssen P.H."/>
            <person name="Henrissat B."/>
            <person name="Coutinho P.M."/>
            <person name="Wu M."/>
            <person name="Xie G."/>
            <person name="Haft D.H."/>
            <person name="Sait M."/>
            <person name="Badger J."/>
            <person name="Barabote R.D."/>
            <person name="Bradley B."/>
            <person name="Brettin T.S."/>
            <person name="Brinkac L.M."/>
            <person name="Bruce D."/>
            <person name="Creasy T."/>
            <person name="Daugherty S.C."/>
            <person name="Davidsen T.M."/>
            <person name="DeBoy R.T."/>
            <person name="Detter J.C."/>
            <person name="Dodson R.J."/>
            <person name="Durkin A.S."/>
            <person name="Ganapathy A."/>
            <person name="Gwinn-Giglio M."/>
            <person name="Han C.S."/>
            <person name="Khouri H."/>
            <person name="Kiss H."/>
            <person name="Kothari S.P."/>
            <person name="Madupu R."/>
            <person name="Nelson K.E."/>
            <person name="Nelson W.C."/>
            <person name="Paulsen I."/>
            <person name="Penn K."/>
            <person name="Ren Q."/>
            <person name="Rosovitz M.J."/>
            <person name="Selengut J.D."/>
            <person name="Shrivastava S."/>
            <person name="Sullivan S.A."/>
            <person name="Tapia R."/>
            <person name="Thompson L.S."/>
            <person name="Watkins K.L."/>
            <person name="Yang Q."/>
            <person name="Yu C."/>
            <person name="Zafar N."/>
            <person name="Zhou L."/>
            <person name="Kuske C.R."/>
        </authorList>
    </citation>
    <scope>NUCLEOTIDE SEQUENCE [LARGE SCALE GENOMIC DNA]</scope>
    <source>
        <strain evidence="2">ATCC 51196 / DSM 11244 / BCRC 80197 / JCM 7670 / NBRC 15755 / NCIMB 13165 / 161</strain>
    </source>
</reference>
<name>C1F4W6_ACIC5</name>
<proteinExistence type="predicted"/>
<dbReference type="STRING" id="240015.ACP_1240"/>
<dbReference type="AlphaFoldDB" id="C1F4W6"/>
<gene>
    <name evidence="1" type="ordered locus">ACP_1240</name>
</gene>
<dbReference type="KEGG" id="aca:ACP_1240"/>
<protein>
    <submittedName>
        <fullName evidence="1">Uncharacterized protein</fullName>
    </submittedName>
</protein>